<protein>
    <submittedName>
        <fullName evidence="3">Acyclic terpene utilization AtuA family protein</fullName>
    </submittedName>
</protein>
<dbReference type="Pfam" id="PF23544">
    <property type="entry name" value="AtuA_ferredoxin"/>
    <property type="match status" value="1"/>
</dbReference>
<sequence length="597" mass="63877">MKETIRIGGAGGFWGDSVAALEQLVLRSDVDYIMSDYLAELTMAILAKQKDRNASAGFATDFVSLSLKPVLREVVRRGIRIVVNAGGMNPQGCAEALRALAANLEVPLKIGVVEGDDLMARAAELRAAGTVEMFTGQPIPAQVTSMNAYLGAFPIAKALEMGADVVITGRCADSALALGPLIHEFGWAPDDYDRLAAGSMVGHILECGTQTTGGLFTDWEQVPGREELGFPIVECNPDGVFDITKPEGTGGLITPLVVAEQLLYEVGDPANYLLPDVTVDLRHVTLKQCGPNRVRLAGLRGRPPTDTYKVSATYLDGYRATATLTMIGRGAAGKARLIGNAILNRTRALMTQDGLGDYSETNIELLGTEEATFGLNARQLQSREVVLRIAVRHRDEAALQIFGRELAPFGTSGTPGTTGFSGRPKPTPVYRLFSFLVPKRSVEVSASVDQESSRIAPSPPASWQAPAASQTPEFANVAQSTVRMTLRSLAVARSGDKADISHLAVIARSPDFYPLLRHVVTIDAVANYLSHLVNGRVERYDVPGIHAVNFMLHDSLAGGGTASLRSDSLGKAFAEILLDLEIDVPTALKSHPHLWQG</sequence>
<reference evidence="3 4" key="1">
    <citation type="submission" date="2024-03" db="EMBL/GenBank/DDBJ databases">
        <title>Novel species of the genus Variovorax.</title>
        <authorList>
            <person name="Liu Q."/>
            <person name="Xin Y.-H."/>
        </authorList>
    </citation>
    <scope>NUCLEOTIDE SEQUENCE [LARGE SCALE GENOMIC DNA]</scope>
    <source>
        <strain evidence="3 4">KACC 18899</strain>
    </source>
</reference>
<dbReference type="RefSeq" id="WP_340359859.1">
    <property type="nucleotide sequence ID" value="NZ_JBBKZU010000014.1"/>
</dbReference>
<comment type="caution">
    <text evidence="3">The sequence shown here is derived from an EMBL/GenBank/DDBJ whole genome shotgun (WGS) entry which is preliminary data.</text>
</comment>
<evidence type="ECO:0000313" key="4">
    <source>
        <dbReference type="Proteomes" id="UP001365846"/>
    </source>
</evidence>
<accession>A0ABU8VLT4</accession>
<feature type="domain" description="Acyclic terpene utilisation N-terminal" evidence="1">
    <location>
        <begin position="5"/>
        <end position="446"/>
    </location>
</feature>
<evidence type="ECO:0000259" key="1">
    <source>
        <dbReference type="Pfam" id="PF07287"/>
    </source>
</evidence>
<name>A0ABU8VLT4_9BURK</name>
<organism evidence="3 4">
    <name type="scientific">Variovorax ureilyticus</name>
    <dbReference type="NCBI Taxonomy" id="1836198"/>
    <lineage>
        <taxon>Bacteria</taxon>
        <taxon>Pseudomonadati</taxon>
        <taxon>Pseudomonadota</taxon>
        <taxon>Betaproteobacteria</taxon>
        <taxon>Burkholderiales</taxon>
        <taxon>Comamonadaceae</taxon>
        <taxon>Variovorax</taxon>
    </lineage>
</organism>
<dbReference type="InterPro" id="IPR010839">
    <property type="entry name" value="AtuA_N"/>
</dbReference>
<dbReference type="Proteomes" id="UP001365846">
    <property type="component" value="Unassembled WGS sequence"/>
</dbReference>
<evidence type="ECO:0000313" key="3">
    <source>
        <dbReference type="EMBL" id="MEJ8814629.1"/>
    </source>
</evidence>
<proteinExistence type="predicted"/>
<dbReference type="InterPro" id="IPR056362">
    <property type="entry name" value="AtuA-like_ferredoxin_dom"/>
</dbReference>
<dbReference type="Pfam" id="PF07287">
    <property type="entry name" value="AtuA"/>
    <property type="match status" value="1"/>
</dbReference>
<evidence type="ECO:0000259" key="2">
    <source>
        <dbReference type="Pfam" id="PF23544"/>
    </source>
</evidence>
<dbReference type="EMBL" id="JBBKZU010000014">
    <property type="protein sequence ID" value="MEJ8814629.1"/>
    <property type="molecule type" value="Genomic_DNA"/>
</dbReference>
<keyword evidence="4" id="KW-1185">Reference proteome</keyword>
<gene>
    <name evidence="3" type="ORF">WKW77_26380</name>
</gene>
<dbReference type="PANTHER" id="PTHR47708:SF2">
    <property type="entry name" value="SI:CH73-132F6.5"/>
    <property type="match status" value="1"/>
</dbReference>
<dbReference type="PANTHER" id="PTHR47708">
    <property type="match status" value="1"/>
</dbReference>
<feature type="domain" description="AtuA-like ferredoxin-fold" evidence="2">
    <location>
        <begin position="484"/>
        <end position="582"/>
    </location>
</feature>